<evidence type="ECO:0000313" key="2">
    <source>
        <dbReference type="EMBL" id="VAW38804.1"/>
    </source>
</evidence>
<gene>
    <name evidence="2" type="ORF">MNBD_CHLOROFLEXI01-4677</name>
</gene>
<dbReference type="PANTHER" id="PTHR42923">
    <property type="entry name" value="PROTOPORPHYRINOGEN OXIDASE"/>
    <property type="match status" value="1"/>
</dbReference>
<keyword evidence="2" id="KW-0560">Oxidoreductase</keyword>
<dbReference type="AlphaFoldDB" id="A0A3B0W597"/>
<accession>A0A3B0W597</accession>
<dbReference type="EC" id="1.14.99.-" evidence="2"/>
<sequence length="434" mass="49434">MKIAIVGAGLAGLSAAYDLLAAGHTVTLFEASDQAGGLAAGFQDEAWEWPLEKFYHHIFESDKAIIEMTQELGIGDKLFFPTPRTSILYEGGIYPFSNPVDWLKFPGYNIFDFFRFGLVGAFIRFTKFWRYLEKHTAVSWLHRFYGQRIYDVSWKPLLIGKFGEHYDKVNMAWLWARLHVRSFKLGYFVGGFQAFIDALETAVTQRGATIQFNTPVQAITPTNGKLNITADGQTEQFDACLVTTSPKLFSKMAPDLPQNYLGQLLKLKSMGAVVLTLALKRPFMPNSNTYWLNIPATSTNKEENELPFLALVEHTNYIDRQHYGGDHILYCGDYINPDHPYMSMSQSELEQLFTASLQKINPDFQPDWIRKIWLFRASYAQPVPFVNHSQNIPTLQTPIPGLYFASMSQVYPWDRGTNFAVEIGRRVAQLINEV</sequence>
<dbReference type="InterPro" id="IPR002937">
    <property type="entry name" value="Amino_oxidase"/>
</dbReference>
<dbReference type="PANTHER" id="PTHR42923:SF46">
    <property type="entry name" value="AMINE OXIDASE"/>
    <property type="match status" value="1"/>
</dbReference>
<feature type="domain" description="Amine oxidase" evidence="1">
    <location>
        <begin position="10"/>
        <end position="431"/>
    </location>
</feature>
<proteinExistence type="predicted"/>
<reference evidence="2" key="1">
    <citation type="submission" date="2018-06" db="EMBL/GenBank/DDBJ databases">
        <authorList>
            <person name="Zhirakovskaya E."/>
        </authorList>
    </citation>
    <scope>NUCLEOTIDE SEQUENCE</scope>
</reference>
<dbReference type="InterPro" id="IPR050464">
    <property type="entry name" value="Zeta_carotene_desat/Oxidored"/>
</dbReference>
<organism evidence="2">
    <name type="scientific">hydrothermal vent metagenome</name>
    <dbReference type="NCBI Taxonomy" id="652676"/>
    <lineage>
        <taxon>unclassified sequences</taxon>
        <taxon>metagenomes</taxon>
        <taxon>ecological metagenomes</taxon>
    </lineage>
</organism>
<dbReference type="Gene3D" id="3.50.50.60">
    <property type="entry name" value="FAD/NAD(P)-binding domain"/>
    <property type="match status" value="1"/>
</dbReference>
<evidence type="ECO:0000259" key="1">
    <source>
        <dbReference type="Pfam" id="PF01593"/>
    </source>
</evidence>
<dbReference type="SUPFAM" id="SSF51905">
    <property type="entry name" value="FAD/NAD(P)-binding domain"/>
    <property type="match status" value="1"/>
</dbReference>
<dbReference type="InterPro" id="IPR036188">
    <property type="entry name" value="FAD/NAD-bd_sf"/>
</dbReference>
<dbReference type="Pfam" id="PF01593">
    <property type="entry name" value="Amino_oxidase"/>
    <property type="match status" value="1"/>
</dbReference>
<dbReference type="GO" id="GO:0016491">
    <property type="term" value="F:oxidoreductase activity"/>
    <property type="evidence" value="ECO:0007669"/>
    <property type="project" value="UniProtKB-KW"/>
</dbReference>
<name>A0A3B0W597_9ZZZZ</name>
<dbReference type="PRINTS" id="PR00419">
    <property type="entry name" value="ADXRDTASE"/>
</dbReference>
<dbReference type="EMBL" id="UOEU01000719">
    <property type="protein sequence ID" value="VAW38804.1"/>
    <property type="molecule type" value="Genomic_DNA"/>
</dbReference>
<dbReference type="NCBIfam" id="NF005560">
    <property type="entry name" value="PRK07233.1"/>
    <property type="match status" value="1"/>
</dbReference>
<protein>
    <submittedName>
        <fullName evidence="2">Phytoene desaturase</fullName>
        <ecNumber evidence="2">1.14.99.-</ecNumber>
    </submittedName>
</protein>